<comment type="caution">
    <text evidence="2">The sequence shown here is derived from an EMBL/GenBank/DDBJ whole genome shotgun (WGS) entry which is preliminary data.</text>
</comment>
<keyword evidence="2" id="KW-0456">Lyase</keyword>
<dbReference type="Pfam" id="PF09492">
    <property type="entry name" value="Pec_lyase"/>
    <property type="match status" value="1"/>
</dbReference>
<evidence type="ECO:0000256" key="1">
    <source>
        <dbReference type="SAM" id="SignalP"/>
    </source>
</evidence>
<accession>A0A9D1GN24</accession>
<dbReference type="Proteomes" id="UP000886881">
    <property type="component" value="Unassembled WGS sequence"/>
</dbReference>
<dbReference type="PANTHER" id="PTHR31321">
    <property type="entry name" value="ACYL-COA THIOESTER HYDROLASE YBHC-RELATED"/>
    <property type="match status" value="1"/>
</dbReference>
<evidence type="ECO:0000313" key="2">
    <source>
        <dbReference type="EMBL" id="HIT47220.1"/>
    </source>
</evidence>
<dbReference type="AlphaFoldDB" id="A0A9D1GN24"/>
<dbReference type="GO" id="GO:0030570">
    <property type="term" value="F:pectate lyase activity"/>
    <property type="evidence" value="ECO:0007669"/>
    <property type="project" value="UniProtKB-EC"/>
</dbReference>
<evidence type="ECO:0000313" key="3">
    <source>
        <dbReference type="Proteomes" id="UP000886881"/>
    </source>
</evidence>
<reference evidence="2" key="2">
    <citation type="journal article" date="2021" name="PeerJ">
        <title>Extensive microbial diversity within the chicken gut microbiome revealed by metagenomics and culture.</title>
        <authorList>
            <person name="Gilroy R."/>
            <person name="Ravi A."/>
            <person name="Getino M."/>
            <person name="Pursley I."/>
            <person name="Horton D.L."/>
            <person name="Alikhan N.F."/>
            <person name="Baker D."/>
            <person name="Gharbi K."/>
            <person name="Hall N."/>
            <person name="Watson M."/>
            <person name="Adriaenssens E.M."/>
            <person name="Foster-Nyarko E."/>
            <person name="Jarju S."/>
            <person name="Secka A."/>
            <person name="Antonio M."/>
            <person name="Oren A."/>
            <person name="Chaudhuri R.R."/>
            <person name="La Ragione R."/>
            <person name="Hildebrand F."/>
            <person name="Pallen M.J."/>
        </authorList>
    </citation>
    <scope>NUCLEOTIDE SEQUENCE</scope>
    <source>
        <strain evidence="2">ChiHecec2B26-709</strain>
    </source>
</reference>
<dbReference type="InterPro" id="IPR012669">
    <property type="entry name" value="Pectate_lyase"/>
</dbReference>
<dbReference type="EMBL" id="DVLC01000096">
    <property type="protein sequence ID" value="HIT47220.1"/>
    <property type="molecule type" value="Genomic_DNA"/>
</dbReference>
<name>A0A9D1GN24_9BACT</name>
<dbReference type="GO" id="GO:0052689">
    <property type="term" value="F:carboxylic ester hydrolase activity"/>
    <property type="evidence" value="ECO:0007669"/>
    <property type="project" value="TreeGrafter"/>
</dbReference>
<organism evidence="2 3">
    <name type="scientific">Candidatus Cryptobacteroides merdipullorum</name>
    <dbReference type="NCBI Taxonomy" id="2840771"/>
    <lineage>
        <taxon>Bacteria</taxon>
        <taxon>Pseudomonadati</taxon>
        <taxon>Bacteroidota</taxon>
        <taxon>Bacteroidia</taxon>
        <taxon>Bacteroidales</taxon>
        <taxon>Candidatus Cryptobacteroides</taxon>
    </lineage>
</organism>
<keyword evidence="1" id="KW-0732">Signal</keyword>
<dbReference type="SUPFAM" id="SSF51126">
    <property type="entry name" value="Pectin lyase-like"/>
    <property type="match status" value="1"/>
</dbReference>
<sequence length="711" mass="79957">MNHSKIFRILAAGAMILLFPAALSAQRSRNPLNEPDPAYFVTPEARRIADQILVWQRETGGWPKNVDMVSPMSDERIEEVLADKGRRDDSTIDNGATCSQMLFLARAYSATGDVRYRDAFRRGVDYLLDGQYPNGGWPQFWPDQKGYQFHITYNDNAIVNTLELLADIRDAEAPFGGDLTGDALRARAADAFDRGIDCILATQLDCGGKPGIWCQQYDHVSLEPASARAYELPSYSPQESAAIVRLLMSLPDPSDEVRDAVRSAMQWFDSYKLTGLRVERGPDRYGRRDTRLVEDADAAPIWARYYDLERTEPYVCDRDGIPRRRLEDIGYERRNGYSWFNSSPAGLYPLYEEWAAKYDSARMLEISLDTPGANETGLVEMYRRPELDRASFDVVVSPGESVQAAVEQAPLNGTEPFKILILNGTYMQKVVIDRPNIVLVGENRDSTVIKFAEGAGNRGSFRYRGRDAGNGVISIWDEGDDCIICGLTVCNDYGSTVENTTSHQFAIFGRGTRTIVINCNVLADGNDALALWAPGGDGMYYHADLFVRCPGVDFLCPRGWCYATRCRFFGDTPEGADSSTRHAMIWHDGRDDPSKKLVITNSEFDAARPTLLGRYHHDSQFFLVDCAMSSNILDENICYAYTDKVLDPCPWGRRVWYLDCVREGGDSGWLDDNIDEEGEDLTYYTVLPGWTFGGKWDPEARIRELQDVLAY</sequence>
<dbReference type="PANTHER" id="PTHR31321:SF57">
    <property type="entry name" value="PECTINESTERASE 53-RELATED"/>
    <property type="match status" value="1"/>
</dbReference>
<dbReference type="InterPro" id="IPR011050">
    <property type="entry name" value="Pectin_lyase_fold/virulence"/>
</dbReference>
<dbReference type="NCBIfam" id="TIGR02474">
    <property type="entry name" value="pec_lyase"/>
    <property type="match status" value="1"/>
</dbReference>
<dbReference type="EC" id="4.2.2.2" evidence="2"/>
<dbReference type="InterPro" id="IPR012334">
    <property type="entry name" value="Pectin_lyas_fold"/>
</dbReference>
<reference evidence="2" key="1">
    <citation type="submission" date="2020-10" db="EMBL/GenBank/DDBJ databases">
        <authorList>
            <person name="Gilroy R."/>
        </authorList>
    </citation>
    <scope>NUCLEOTIDE SEQUENCE</scope>
    <source>
        <strain evidence="2">ChiHecec2B26-709</strain>
    </source>
</reference>
<dbReference type="Gene3D" id="2.160.20.10">
    <property type="entry name" value="Single-stranded right-handed beta-helix, Pectin lyase-like"/>
    <property type="match status" value="1"/>
</dbReference>
<proteinExistence type="predicted"/>
<feature type="chain" id="PRO_5039152954" evidence="1">
    <location>
        <begin position="26"/>
        <end position="711"/>
    </location>
</feature>
<protein>
    <submittedName>
        <fullName evidence="2">Pectate lyase</fullName>
        <ecNumber evidence="2">4.2.2.2</ecNumber>
    </submittedName>
</protein>
<dbReference type="Gene3D" id="1.50.10.20">
    <property type="match status" value="1"/>
</dbReference>
<feature type="signal peptide" evidence="1">
    <location>
        <begin position="1"/>
        <end position="25"/>
    </location>
</feature>
<dbReference type="SUPFAM" id="SSF81853">
    <property type="entry name" value="Family 10 polysaccharide lyase"/>
    <property type="match status" value="1"/>
</dbReference>
<gene>
    <name evidence="2" type="primary">pelA</name>
    <name evidence="2" type="ORF">IAC35_05115</name>
</gene>
<dbReference type="GO" id="GO:0009279">
    <property type="term" value="C:cell outer membrane"/>
    <property type="evidence" value="ECO:0007669"/>
    <property type="project" value="TreeGrafter"/>
</dbReference>